<dbReference type="InterPro" id="IPR008920">
    <property type="entry name" value="TF_FadR/GntR_C"/>
</dbReference>
<dbReference type="Proteomes" id="UP001213979">
    <property type="component" value="Unassembled WGS sequence"/>
</dbReference>
<keyword evidence="1" id="KW-0805">Transcription regulation</keyword>
<dbReference type="Pfam" id="PF00392">
    <property type="entry name" value="GntR"/>
    <property type="match status" value="1"/>
</dbReference>
<evidence type="ECO:0000256" key="1">
    <source>
        <dbReference type="ARBA" id="ARBA00023015"/>
    </source>
</evidence>
<evidence type="ECO:0000313" key="5">
    <source>
        <dbReference type="EMBL" id="MDE8562930.1"/>
    </source>
</evidence>
<keyword evidence="7" id="KW-1185">Reference proteome</keyword>
<evidence type="ECO:0000259" key="4">
    <source>
        <dbReference type="PROSITE" id="PS50949"/>
    </source>
</evidence>
<evidence type="ECO:0000313" key="8">
    <source>
        <dbReference type="Proteomes" id="UP001339962"/>
    </source>
</evidence>
<dbReference type="RefSeq" id="WP_066146418.1">
    <property type="nucleotide sequence ID" value="NZ_JACIDF010000003.1"/>
</dbReference>
<dbReference type="InterPro" id="IPR036390">
    <property type="entry name" value="WH_DNA-bd_sf"/>
</dbReference>
<reference evidence="5 7" key="1">
    <citation type="submission" date="2023-01" db="EMBL/GenBank/DDBJ databases">
        <title>Genome-based reclassification of Anoxybacillus geothermalis as a later heterotypic synonym of Anoxybacillus rupiensis.</title>
        <authorList>
            <person name="Inan Bektas K."/>
            <person name="Canakci S."/>
            <person name="Belduz A.A."/>
            <person name="Guler H.H."/>
        </authorList>
    </citation>
    <scope>NUCLEOTIDE SEQUENCE [LARGE SCALE GENOMIC DNA]</scope>
    <source>
        <strain evidence="5 7">DSM 17127</strain>
    </source>
</reference>
<dbReference type="EMBL" id="JARTLI010000004">
    <property type="protein sequence ID" value="MED5051142.1"/>
    <property type="molecule type" value="Genomic_DNA"/>
</dbReference>
<keyword evidence="2" id="KW-0238">DNA-binding</keyword>
<dbReference type="PANTHER" id="PTHR43537">
    <property type="entry name" value="TRANSCRIPTIONAL REGULATOR, GNTR FAMILY"/>
    <property type="match status" value="1"/>
</dbReference>
<evidence type="ECO:0000313" key="6">
    <source>
        <dbReference type="EMBL" id="MED5051142.1"/>
    </source>
</evidence>
<dbReference type="EMBL" id="JAQOTG010000001">
    <property type="protein sequence ID" value="MDE8562930.1"/>
    <property type="molecule type" value="Genomic_DNA"/>
</dbReference>
<dbReference type="SUPFAM" id="SSF48008">
    <property type="entry name" value="GntR ligand-binding domain-like"/>
    <property type="match status" value="1"/>
</dbReference>
<dbReference type="InterPro" id="IPR000524">
    <property type="entry name" value="Tscrpt_reg_HTH_GntR"/>
</dbReference>
<name>A0ABD5IS67_9BACL</name>
<comment type="caution">
    <text evidence="6">The sequence shown here is derived from an EMBL/GenBank/DDBJ whole genome shotgun (WGS) entry which is preliminary data.</text>
</comment>
<protein>
    <submittedName>
        <fullName evidence="6">GntR family transcriptional regulator</fullName>
    </submittedName>
</protein>
<evidence type="ECO:0000256" key="3">
    <source>
        <dbReference type="ARBA" id="ARBA00023163"/>
    </source>
</evidence>
<feature type="domain" description="HTH gntR-type" evidence="4">
    <location>
        <begin position="3"/>
        <end position="71"/>
    </location>
</feature>
<keyword evidence="3" id="KW-0804">Transcription</keyword>
<dbReference type="PROSITE" id="PS50949">
    <property type="entry name" value="HTH_GNTR"/>
    <property type="match status" value="1"/>
</dbReference>
<gene>
    <name evidence="6" type="ORF">P9850_04535</name>
    <name evidence="5" type="ORF">PNH38_03415</name>
</gene>
<dbReference type="Proteomes" id="UP001339962">
    <property type="component" value="Unassembled WGS sequence"/>
</dbReference>
<dbReference type="SMART" id="SM00345">
    <property type="entry name" value="HTH_GNTR"/>
    <property type="match status" value="1"/>
</dbReference>
<accession>A0ABD5IS67</accession>
<evidence type="ECO:0000256" key="2">
    <source>
        <dbReference type="ARBA" id="ARBA00023125"/>
    </source>
</evidence>
<dbReference type="GO" id="GO:0003677">
    <property type="term" value="F:DNA binding"/>
    <property type="evidence" value="ECO:0007669"/>
    <property type="project" value="UniProtKB-KW"/>
</dbReference>
<dbReference type="PANTHER" id="PTHR43537:SF54">
    <property type="entry name" value="TRANSCRIPTIONAL REGULATOR, GNTR FAMILY"/>
    <property type="match status" value="1"/>
</dbReference>
<sequence length="211" mass="24744">MTEKVYVEILQSIYHIIEEDGLVAGDKIPSERELSERLKVGRSSVREALRSLEFLGLIETRRGEGTYLKKFGEHQFIQLLGMFILQEKKANADLVETKQLIEQLGLTLACERRTKEQLNELKAMIDQHSIDYETFFQWVFQVGNNYLLERIWRVLSDFFQLHHDTRLFPLAFYQQMHIVLEKQQLPDALKLLTENTATPLYRLPKEGTPFA</sequence>
<dbReference type="CDD" id="cd07377">
    <property type="entry name" value="WHTH_GntR"/>
    <property type="match status" value="1"/>
</dbReference>
<evidence type="ECO:0000313" key="7">
    <source>
        <dbReference type="Proteomes" id="UP001213979"/>
    </source>
</evidence>
<organism evidence="6 8">
    <name type="scientific">Anoxybacteroides rupiense</name>
    <dbReference type="NCBI Taxonomy" id="311460"/>
    <lineage>
        <taxon>Bacteria</taxon>
        <taxon>Bacillati</taxon>
        <taxon>Bacillota</taxon>
        <taxon>Bacilli</taxon>
        <taxon>Bacillales</taxon>
        <taxon>Anoxybacillaceae</taxon>
        <taxon>Anoxybacteroides</taxon>
    </lineage>
</organism>
<proteinExistence type="predicted"/>
<dbReference type="Gene3D" id="1.10.10.10">
    <property type="entry name" value="Winged helix-like DNA-binding domain superfamily/Winged helix DNA-binding domain"/>
    <property type="match status" value="1"/>
</dbReference>
<dbReference type="PRINTS" id="PR00035">
    <property type="entry name" value="HTHGNTR"/>
</dbReference>
<dbReference type="SUPFAM" id="SSF46785">
    <property type="entry name" value="Winged helix' DNA-binding domain"/>
    <property type="match status" value="1"/>
</dbReference>
<dbReference type="AlphaFoldDB" id="A0ABD5IS67"/>
<reference evidence="6 8" key="2">
    <citation type="submission" date="2023-03" db="EMBL/GenBank/DDBJ databases">
        <title>Bacillus Genome Sequencing.</title>
        <authorList>
            <person name="Dunlap C."/>
        </authorList>
    </citation>
    <scope>NUCLEOTIDE SEQUENCE [LARGE SCALE GENOMIC DNA]</scope>
    <source>
        <strain evidence="6 8">NRS-38</strain>
    </source>
</reference>
<dbReference type="InterPro" id="IPR036388">
    <property type="entry name" value="WH-like_DNA-bd_sf"/>
</dbReference>